<accession>A0AAE1G8M5</accession>
<reference evidence="1" key="1">
    <citation type="submission" date="2023-10" db="EMBL/GenBank/DDBJ databases">
        <title>Genome assemblies of two species of porcelain crab, Petrolisthes cinctipes and Petrolisthes manimaculis (Anomura: Porcellanidae).</title>
        <authorList>
            <person name="Angst P."/>
        </authorList>
    </citation>
    <scope>NUCLEOTIDE SEQUENCE</scope>
    <source>
        <strain evidence="1">PB745_01</strain>
        <tissue evidence="1">Gill</tissue>
    </source>
</reference>
<dbReference type="AlphaFoldDB" id="A0AAE1G8M5"/>
<evidence type="ECO:0000313" key="1">
    <source>
        <dbReference type="EMBL" id="KAK3887102.1"/>
    </source>
</evidence>
<comment type="caution">
    <text evidence="1">The sequence shown here is derived from an EMBL/GenBank/DDBJ whole genome shotgun (WGS) entry which is preliminary data.</text>
</comment>
<protein>
    <submittedName>
        <fullName evidence="1">Uncharacterized protein</fullName>
    </submittedName>
</protein>
<dbReference type="EMBL" id="JAWQEG010000652">
    <property type="protein sequence ID" value="KAK3887102.1"/>
    <property type="molecule type" value="Genomic_DNA"/>
</dbReference>
<gene>
    <name evidence="1" type="ORF">Pcinc_008789</name>
</gene>
<sequence length="170" mass="18751">MISGGLAPLIEVVENYFIVSNVDSAKVWTVQWKWAAGEEPGNLFNGIAEYHIPTMARRKYESELEKWIDEGWLVSYNEKDFGKPKGLIPLISVIQKSKGKVTSLTRTWDNETGNTELRAMVDEVVQRVSLYDPARGRCDVSDTTATVWVDASSVASGVVGEVNGGIVKDA</sequence>
<name>A0AAE1G8M5_PETCI</name>
<dbReference type="Proteomes" id="UP001286313">
    <property type="component" value="Unassembled WGS sequence"/>
</dbReference>
<organism evidence="1 2">
    <name type="scientific">Petrolisthes cinctipes</name>
    <name type="common">Flat porcelain crab</name>
    <dbReference type="NCBI Taxonomy" id="88211"/>
    <lineage>
        <taxon>Eukaryota</taxon>
        <taxon>Metazoa</taxon>
        <taxon>Ecdysozoa</taxon>
        <taxon>Arthropoda</taxon>
        <taxon>Crustacea</taxon>
        <taxon>Multicrustacea</taxon>
        <taxon>Malacostraca</taxon>
        <taxon>Eumalacostraca</taxon>
        <taxon>Eucarida</taxon>
        <taxon>Decapoda</taxon>
        <taxon>Pleocyemata</taxon>
        <taxon>Anomura</taxon>
        <taxon>Galatheoidea</taxon>
        <taxon>Porcellanidae</taxon>
        <taxon>Petrolisthes</taxon>
    </lineage>
</organism>
<keyword evidence="2" id="KW-1185">Reference proteome</keyword>
<evidence type="ECO:0000313" key="2">
    <source>
        <dbReference type="Proteomes" id="UP001286313"/>
    </source>
</evidence>
<proteinExistence type="predicted"/>